<keyword evidence="12" id="KW-1185">Reference proteome</keyword>
<feature type="domain" description="AGC-kinase C-terminal" evidence="10">
    <location>
        <begin position="312"/>
        <end position="382"/>
    </location>
</feature>
<protein>
    <submittedName>
        <fullName evidence="11">Ribosomal protein S6 kinase beta-1</fullName>
    </submittedName>
</protein>
<dbReference type="InterPro" id="IPR000719">
    <property type="entry name" value="Prot_kinase_dom"/>
</dbReference>
<organism evidence="11 12">
    <name type="scientific">Trichinella zimbabwensis</name>
    <dbReference type="NCBI Taxonomy" id="268475"/>
    <lineage>
        <taxon>Eukaryota</taxon>
        <taxon>Metazoa</taxon>
        <taxon>Ecdysozoa</taxon>
        <taxon>Nematoda</taxon>
        <taxon>Enoplea</taxon>
        <taxon>Dorylaimia</taxon>
        <taxon>Trichinellida</taxon>
        <taxon>Trichinellidae</taxon>
        <taxon>Trichinella</taxon>
    </lineage>
</organism>
<dbReference type="EMBL" id="JYDP01000030">
    <property type="protein sequence ID" value="KRZ13737.1"/>
    <property type="molecule type" value="Genomic_DNA"/>
</dbReference>
<evidence type="ECO:0000256" key="7">
    <source>
        <dbReference type="PROSITE-ProRule" id="PRU10141"/>
    </source>
</evidence>
<comment type="caution">
    <text evidence="11">The sequence shown here is derived from an EMBL/GenBank/DDBJ whole genome shotgun (WGS) entry which is preliminary data.</text>
</comment>
<evidence type="ECO:0000256" key="3">
    <source>
        <dbReference type="ARBA" id="ARBA00022679"/>
    </source>
</evidence>
<dbReference type="FunFam" id="3.30.200.20:FF:000587">
    <property type="entry name" value="Non-specific serine/threonine protein kinase"/>
    <property type="match status" value="1"/>
</dbReference>
<dbReference type="Gene3D" id="1.10.510.10">
    <property type="entry name" value="Transferase(Phosphotransferase) domain 1"/>
    <property type="match status" value="1"/>
</dbReference>
<evidence type="ECO:0000259" key="9">
    <source>
        <dbReference type="PROSITE" id="PS50011"/>
    </source>
</evidence>
<dbReference type="InterPro" id="IPR017892">
    <property type="entry name" value="Pkinase_C"/>
</dbReference>
<dbReference type="Proteomes" id="UP000055024">
    <property type="component" value="Unassembled WGS sequence"/>
</dbReference>
<evidence type="ECO:0000259" key="10">
    <source>
        <dbReference type="PROSITE" id="PS51285"/>
    </source>
</evidence>
<proteinExistence type="predicted"/>
<dbReference type="PROSITE" id="PS50011">
    <property type="entry name" value="PROTEIN_KINASE_DOM"/>
    <property type="match status" value="1"/>
</dbReference>
<dbReference type="PROSITE" id="PS00107">
    <property type="entry name" value="PROTEIN_KINASE_ATP"/>
    <property type="match status" value="1"/>
</dbReference>
<dbReference type="InterPro" id="IPR011009">
    <property type="entry name" value="Kinase-like_dom_sf"/>
</dbReference>
<sequence>MTHDGIFELELPELPSEESSTSDNEYIDVEDGRIENPPSSASFVEQPNVEVVPLSEATVNPPDMRVGPNDFQLLKVLGKGGYGKVFQVKKTTGQDAGKIFAMKVLKKASIVRNQKDTAHTKAERNILEAVKSAFIVELKYAFQTGGKLYLILEYLSGGELFMHLEREGIFMEDTASLFFALVEKIFIKGHVKLTDFGLCKEAIEGDAMTHTFCGTIEYMAPEILMRTGHGKAVDWWSLGALMYDMLTGGPPFKAENRKKTIDKILKGKLTLPLYLSPEARDLIKKLLKRHVQSRLGADSEDAAGIKRHSFFRNVDWQDVSCKRMEPPFKPDIASEDDASLFDTKFTKLTPVDSPCEYSLSQSANLVFEGFTYVAPSILDESGPYLVKAKSPRKVVASQHEFFSNQSSSSASAVDDEQMDETLTFESK</sequence>
<dbReference type="Gene3D" id="3.30.200.20">
    <property type="entry name" value="Phosphorylase Kinase, domain 1"/>
    <property type="match status" value="2"/>
</dbReference>
<gene>
    <name evidence="11" type="primary">Rps6kb1</name>
    <name evidence="11" type="ORF">T11_12783</name>
</gene>
<dbReference type="SMART" id="SM00133">
    <property type="entry name" value="S_TK_X"/>
    <property type="match status" value="1"/>
</dbReference>
<keyword evidence="2" id="KW-0597">Phosphoprotein</keyword>
<evidence type="ECO:0000256" key="5">
    <source>
        <dbReference type="ARBA" id="ARBA00022777"/>
    </source>
</evidence>
<dbReference type="Pfam" id="PF00069">
    <property type="entry name" value="Pkinase"/>
    <property type="match status" value="2"/>
</dbReference>
<accession>A0A0V1HT56</accession>
<dbReference type="InterPro" id="IPR017441">
    <property type="entry name" value="Protein_kinase_ATP_BS"/>
</dbReference>
<dbReference type="OrthoDB" id="63267at2759"/>
<evidence type="ECO:0000256" key="2">
    <source>
        <dbReference type="ARBA" id="ARBA00022553"/>
    </source>
</evidence>
<keyword evidence="5 11" id="KW-0418">Kinase</keyword>
<dbReference type="InterPro" id="IPR000961">
    <property type="entry name" value="AGC-kinase_C"/>
</dbReference>
<keyword evidence="4 7" id="KW-0547">Nucleotide-binding</keyword>
<keyword evidence="6 7" id="KW-0067">ATP-binding</keyword>
<feature type="compositionally biased region" description="Low complexity" evidence="8">
    <location>
        <begin position="8"/>
        <end position="19"/>
    </location>
</feature>
<feature type="domain" description="Protein kinase" evidence="9">
    <location>
        <begin position="71"/>
        <end position="311"/>
    </location>
</feature>
<dbReference type="AlphaFoldDB" id="A0A0V1HT56"/>
<feature type="region of interest" description="Disordered" evidence="8">
    <location>
        <begin position="1"/>
        <end position="24"/>
    </location>
</feature>
<evidence type="ECO:0000256" key="6">
    <source>
        <dbReference type="ARBA" id="ARBA00022840"/>
    </source>
</evidence>
<feature type="region of interest" description="Disordered" evidence="8">
    <location>
        <begin position="403"/>
        <end position="427"/>
    </location>
</feature>
<keyword evidence="1" id="KW-0723">Serine/threonine-protein kinase</keyword>
<keyword evidence="3" id="KW-0808">Transferase</keyword>
<evidence type="ECO:0000313" key="12">
    <source>
        <dbReference type="Proteomes" id="UP000055024"/>
    </source>
</evidence>
<evidence type="ECO:0000256" key="1">
    <source>
        <dbReference type="ARBA" id="ARBA00022527"/>
    </source>
</evidence>
<dbReference type="PROSITE" id="PS51285">
    <property type="entry name" value="AGC_KINASE_CTER"/>
    <property type="match status" value="1"/>
</dbReference>
<dbReference type="GO" id="GO:0004674">
    <property type="term" value="F:protein serine/threonine kinase activity"/>
    <property type="evidence" value="ECO:0007669"/>
    <property type="project" value="UniProtKB-KW"/>
</dbReference>
<feature type="binding site" evidence="7">
    <location>
        <position position="103"/>
    </location>
    <ligand>
        <name>ATP</name>
        <dbReference type="ChEBI" id="CHEBI:30616"/>
    </ligand>
</feature>
<dbReference type="GO" id="GO:0005524">
    <property type="term" value="F:ATP binding"/>
    <property type="evidence" value="ECO:0007669"/>
    <property type="project" value="UniProtKB-UniRule"/>
</dbReference>
<name>A0A0V1HT56_9BILA</name>
<dbReference type="PANTHER" id="PTHR24351">
    <property type="entry name" value="RIBOSOMAL PROTEIN S6 KINASE"/>
    <property type="match status" value="1"/>
</dbReference>
<dbReference type="Pfam" id="PF00433">
    <property type="entry name" value="Pkinase_C"/>
    <property type="match status" value="1"/>
</dbReference>
<reference evidence="11 12" key="1">
    <citation type="submission" date="2015-01" db="EMBL/GenBank/DDBJ databases">
        <title>Evolution of Trichinella species and genotypes.</title>
        <authorList>
            <person name="Korhonen P.K."/>
            <person name="Edoardo P."/>
            <person name="Giuseppe L.R."/>
            <person name="Gasser R.B."/>
        </authorList>
    </citation>
    <scope>NUCLEOTIDE SEQUENCE [LARGE SCALE GENOMIC DNA]</scope>
    <source>
        <strain evidence="11">ISS1029</strain>
    </source>
</reference>
<evidence type="ECO:0000256" key="8">
    <source>
        <dbReference type="SAM" id="MobiDB-lite"/>
    </source>
</evidence>
<evidence type="ECO:0000256" key="4">
    <source>
        <dbReference type="ARBA" id="ARBA00022741"/>
    </source>
</evidence>
<dbReference type="SUPFAM" id="SSF56112">
    <property type="entry name" value="Protein kinase-like (PK-like)"/>
    <property type="match status" value="1"/>
</dbReference>
<evidence type="ECO:0000313" key="11">
    <source>
        <dbReference type="EMBL" id="KRZ13737.1"/>
    </source>
</evidence>